<dbReference type="PANTHER" id="PTHR33362">
    <property type="entry name" value="SIALIC ACID TRAP TRANSPORTER PERMEASE PROTEIN SIAT-RELATED"/>
    <property type="match status" value="1"/>
</dbReference>
<gene>
    <name evidence="10" type="ORF">JCM19235_4014</name>
</gene>
<protein>
    <submittedName>
        <fullName evidence="10">TRAP-type C4-dicarboxylate transport system large permease component</fullName>
    </submittedName>
</protein>
<evidence type="ECO:0000313" key="10">
    <source>
        <dbReference type="EMBL" id="GAL22498.1"/>
    </source>
</evidence>
<dbReference type="EMBL" id="BBMR01000013">
    <property type="protein sequence ID" value="GAL22498.1"/>
    <property type="molecule type" value="Genomic_DNA"/>
</dbReference>
<keyword evidence="5 8" id="KW-1133">Transmembrane helix</keyword>
<proteinExistence type="predicted"/>
<accession>A0A090S6W4</accession>
<keyword evidence="2" id="KW-1003">Cell membrane</keyword>
<dbReference type="InterPro" id="IPR004681">
    <property type="entry name" value="TRAP_DctM"/>
</dbReference>
<keyword evidence="4 8" id="KW-0812">Transmembrane</keyword>
<evidence type="ECO:0000256" key="4">
    <source>
        <dbReference type="ARBA" id="ARBA00022692"/>
    </source>
</evidence>
<dbReference type="GO" id="GO:0005886">
    <property type="term" value="C:plasma membrane"/>
    <property type="evidence" value="ECO:0007669"/>
    <property type="project" value="UniProtKB-SubCell"/>
</dbReference>
<evidence type="ECO:0000256" key="6">
    <source>
        <dbReference type="ARBA" id="ARBA00023136"/>
    </source>
</evidence>
<keyword evidence="11" id="KW-1185">Reference proteome</keyword>
<evidence type="ECO:0000256" key="5">
    <source>
        <dbReference type="ARBA" id="ARBA00022989"/>
    </source>
</evidence>
<comment type="caution">
    <text evidence="10">The sequence shown here is derived from an EMBL/GenBank/DDBJ whole genome shotgun (WGS) entry which is preliminary data.</text>
</comment>
<dbReference type="InterPro" id="IPR010656">
    <property type="entry name" value="DctM"/>
</dbReference>
<evidence type="ECO:0000259" key="9">
    <source>
        <dbReference type="Pfam" id="PF06808"/>
    </source>
</evidence>
<dbReference type="PANTHER" id="PTHR33362:SF2">
    <property type="entry name" value="TRAP TRANSPORTER LARGE PERMEASE PROTEIN"/>
    <property type="match status" value="1"/>
</dbReference>
<evidence type="ECO:0000313" key="11">
    <source>
        <dbReference type="Proteomes" id="UP000029228"/>
    </source>
</evidence>
<dbReference type="Proteomes" id="UP000029228">
    <property type="component" value="Unassembled WGS sequence"/>
</dbReference>
<keyword evidence="6 8" id="KW-0472">Membrane</keyword>
<evidence type="ECO:0000256" key="7">
    <source>
        <dbReference type="RuleBase" id="RU369079"/>
    </source>
</evidence>
<feature type="transmembrane region" description="Helical" evidence="8">
    <location>
        <begin position="37"/>
        <end position="58"/>
    </location>
</feature>
<comment type="function">
    <text evidence="7">Part of the tripartite ATP-independent periplasmic (TRAP) transport system.</text>
</comment>
<evidence type="ECO:0000256" key="2">
    <source>
        <dbReference type="ARBA" id="ARBA00022475"/>
    </source>
</evidence>
<reference evidence="10 11" key="1">
    <citation type="submission" date="2014-09" db="EMBL/GenBank/DDBJ databases">
        <title>Vibrio maritimus JCM 19235. (C45) whole genome shotgun sequence.</title>
        <authorList>
            <person name="Sawabe T."/>
            <person name="Meirelles P."/>
            <person name="Nakanishi M."/>
            <person name="Sayaka M."/>
            <person name="Hattori M."/>
            <person name="Ohkuma M."/>
        </authorList>
    </citation>
    <scope>NUCLEOTIDE SEQUENCE [LARGE SCALE GENOMIC DNA]</scope>
    <source>
        <strain evidence="11">JCM19235</strain>
    </source>
</reference>
<keyword evidence="7" id="KW-0813">Transport</keyword>
<name>A0A090S6W4_9VIBR</name>
<dbReference type="STRING" id="990268.JCM19235_4014"/>
<comment type="subcellular location">
    <subcellularLocation>
        <location evidence="1 7">Cell inner membrane</location>
        <topology evidence="1 7">Multi-pass membrane protein</topology>
    </subcellularLocation>
</comment>
<evidence type="ECO:0000256" key="1">
    <source>
        <dbReference type="ARBA" id="ARBA00004429"/>
    </source>
</evidence>
<feature type="domain" description="TRAP C4-dicarboxylate transport system permease DctM subunit" evidence="9">
    <location>
        <begin position="1"/>
        <end position="53"/>
    </location>
</feature>
<evidence type="ECO:0000256" key="3">
    <source>
        <dbReference type="ARBA" id="ARBA00022519"/>
    </source>
</evidence>
<dbReference type="Pfam" id="PF06808">
    <property type="entry name" value="DctM"/>
    <property type="match status" value="1"/>
</dbReference>
<keyword evidence="3 7" id="KW-0997">Cell inner membrane</keyword>
<dbReference type="GO" id="GO:0022857">
    <property type="term" value="F:transmembrane transporter activity"/>
    <property type="evidence" value="ECO:0007669"/>
    <property type="project" value="UniProtKB-UniRule"/>
</dbReference>
<evidence type="ECO:0000256" key="8">
    <source>
        <dbReference type="SAM" id="Phobius"/>
    </source>
</evidence>
<dbReference type="AlphaFoldDB" id="A0A090S6W4"/>
<sequence length="63" mass="6928">MNITIALITPPMGACLYVASAVSKIDLAVMFREIIPFIFYALLILFLVILVPDFVLFIPGALN</sequence>
<organism evidence="10 11">
    <name type="scientific">Vibrio maritimus</name>
    <dbReference type="NCBI Taxonomy" id="990268"/>
    <lineage>
        <taxon>Bacteria</taxon>
        <taxon>Pseudomonadati</taxon>
        <taxon>Pseudomonadota</taxon>
        <taxon>Gammaproteobacteria</taxon>
        <taxon>Vibrionales</taxon>
        <taxon>Vibrionaceae</taxon>
        <taxon>Vibrio</taxon>
    </lineage>
</organism>
<reference evidence="10 11" key="2">
    <citation type="submission" date="2014-09" db="EMBL/GenBank/DDBJ databases">
        <authorList>
            <consortium name="NBRP consortium"/>
            <person name="Sawabe T."/>
            <person name="Meirelles P."/>
            <person name="Nakanishi M."/>
            <person name="Sayaka M."/>
            <person name="Hattori M."/>
            <person name="Ohkuma M."/>
        </authorList>
    </citation>
    <scope>NUCLEOTIDE SEQUENCE [LARGE SCALE GENOMIC DNA]</scope>
    <source>
        <strain evidence="11">JCM19235</strain>
    </source>
</reference>